<dbReference type="Gramene" id="PRQ46959">
    <property type="protein sequence ID" value="PRQ46959"/>
    <property type="gene ID" value="RchiOBHm_Chr2g0094591"/>
</dbReference>
<evidence type="ECO:0000256" key="5">
    <source>
        <dbReference type="ARBA" id="ARBA00022857"/>
    </source>
</evidence>
<comment type="cofactor">
    <cofactor evidence="1">
        <name>FMN</name>
        <dbReference type="ChEBI" id="CHEBI:58210"/>
    </cofactor>
</comment>
<comment type="similarity">
    <text evidence="2">Belongs to the NADH:flavin oxidoreductase/NADH oxidase family.</text>
</comment>
<accession>A0A2P6RKK3</accession>
<dbReference type="SUPFAM" id="SSF51395">
    <property type="entry name" value="FMN-linked oxidoreductases"/>
    <property type="match status" value="1"/>
</dbReference>
<gene>
    <name evidence="7" type="ORF">RchiOBHm_Chr2g0094591</name>
</gene>
<dbReference type="AlphaFoldDB" id="A0A2P6RKK3"/>
<dbReference type="InterPro" id="IPR001155">
    <property type="entry name" value="OxRdtase_FMN_N"/>
</dbReference>
<organism evidence="7 8">
    <name type="scientific">Rosa chinensis</name>
    <name type="common">China rose</name>
    <dbReference type="NCBI Taxonomy" id="74649"/>
    <lineage>
        <taxon>Eukaryota</taxon>
        <taxon>Viridiplantae</taxon>
        <taxon>Streptophyta</taxon>
        <taxon>Embryophyta</taxon>
        <taxon>Tracheophyta</taxon>
        <taxon>Spermatophyta</taxon>
        <taxon>Magnoliopsida</taxon>
        <taxon>eudicotyledons</taxon>
        <taxon>Gunneridae</taxon>
        <taxon>Pentapetalae</taxon>
        <taxon>rosids</taxon>
        <taxon>fabids</taxon>
        <taxon>Rosales</taxon>
        <taxon>Rosaceae</taxon>
        <taxon>Rosoideae</taxon>
        <taxon>Rosoideae incertae sedis</taxon>
        <taxon>Rosa</taxon>
    </lineage>
</organism>
<dbReference type="STRING" id="74649.A0A2P6RKK3"/>
<keyword evidence="4" id="KW-0288">FMN</keyword>
<dbReference type="OMA" id="MEAWKPV"/>
<feature type="domain" description="NADH:flavin oxidoreductase/NADH oxidase N-terminal" evidence="6">
    <location>
        <begin position="22"/>
        <end position="62"/>
    </location>
</feature>
<dbReference type="InterPro" id="IPR045247">
    <property type="entry name" value="Oye-like"/>
</dbReference>
<protein>
    <submittedName>
        <fullName evidence="7">Putative 12-oxophytodienoate reductase</fullName>
        <ecNumber evidence="7">1.3.1.42</ecNumber>
    </submittedName>
</protein>
<evidence type="ECO:0000256" key="2">
    <source>
        <dbReference type="ARBA" id="ARBA00005979"/>
    </source>
</evidence>
<dbReference type="InterPro" id="IPR013785">
    <property type="entry name" value="Aldolase_TIM"/>
</dbReference>
<dbReference type="GO" id="GO:0009695">
    <property type="term" value="P:jasmonic acid biosynthetic process"/>
    <property type="evidence" value="ECO:0007669"/>
    <property type="project" value="TreeGrafter"/>
</dbReference>
<evidence type="ECO:0000256" key="3">
    <source>
        <dbReference type="ARBA" id="ARBA00022630"/>
    </source>
</evidence>
<reference evidence="7 8" key="1">
    <citation type="journal article" date="2018" name="Nat. Genet.">
        <title>The Rosa genome provides new insights in the design of modern roses.</title>
        <authorList>
            <person name="Bendahmane M."/>
        </authorList>
    </citation>
    <scope>NUCLEOTIDE SEQUENCE [LARGE SCALE GENOMIC DNA]</scope>
    <source>
        <strain evidence="8">cv. Old Blush</strain>
    </source>
</reference>
<dbReference type="PANTHER" id="PTHR22893">
    <property type="entry name" value="NADH OXIDOREDUCTASE-RELATED"/>
    <property type="match status" value="1"/>
</dbReference>
<evidence type="ECO:0000256" key="4">
    <source>
        <dbReference type="ARBA" id="ARBA00022643"/>
    </source>
</evidence>
<comment type="caution">
    <text evidence="7">The sequence shown here is derived from an EMBL/GenBank/DDBJ whole genome shotgun (WGS) entry which is preliminary data.</text>
</comment>
<evidence type="ECO:0000313" key="8">
    <source>
        <dbReference type="Proteomes" id="UP000238479"/>
    </source>
</evidence>
<keyword evidence="3" id="KW-0285">Flavoprotein</keyword>
<sequence length="140" mass="15594">MADSSSTGSTMFSPYKMGMFNPSHRYPSVPGIYTEEHIEAWKKVVDAVHAKGAIIFCQLWHVVVLLIKIRAAHGYFVDQFLKDGINDRTDDYGGSLANRCKFLIQIVQAVVEASGADKPAIDFHDATDSDPYVWPRPCSN</sequence>
<keyword evidence="8" id="KW-1185">Reference proteome</keyword>
<evidence type="ECO:0000256" key="1">
    <source>
        <dbReference type="ARBA" id="ARBA00001917"/>
    </source>
</evidence>
<dbReference type="GO" id="GO:0005777">
    <property type="term" value="C:peroxisome"/>
    <property type="evidence" value="ECO:0007669"/>
    <property type="project" value="TreeGrafter"/>
</dbReference>
<dbReference type="EMBL" id="PDCK01000040">
    <property type="protein sequence ID" value="PRQ46959.1"/>
    <property type="molecule type" value="Genomic_DNA"/>
</dbReference>
<feature type="domain" description="NADH:flavin oxidoreductase/NADH oxidase N-terminal" evidence="6">
    <location>
        <begin position="67"/>
        <end position="118"/>
    </location>
</feature>
<dbReference type="EC" id="1.3.1.42" evidence="7"/>
<dbReference type="GO" id="GO:0010181">
    <property type="term" value="F:FMN binding"/>
    <property type="evidence" value="ECO:0007669"/>
    <property type="project" value="InterPro"/>
</dbReference>
<keyword evidence="5" id="KW-0521">NADP</keyword>
<dbReference type="Pfam" id="PF00724">
    <property type="entry name" value="Oxidored_FMN"/>
    <property type="match status" value="2"/>
</dbReference>
<evidence type="ECO:0000313" key="7">
    <source>
        <dbReference type="EMBL" id="PRQ46959.1"/>
    </source>
</evidence>
<proteinExistence type="inferred from homology"/>
<dbReference type="Proteomes" id="UP000238479">
    <property type="component" value="Chromosome 2"/>
</dbReference>
<name>A0A2P6RKK3_ROSCH</name>
<dbReference type="GO" id="GO:0016629">
    <property type="term" value="F:12-oxophytodienoate reductase activity"/>
    <property type="evidence" value="ECO:0007669"/>
    <property type="project" value="UniProtKB-EC"/>
</dbReference>
<dbReference type="GO" id="GO:0031408">
    <property type="term" value="P:oxylipin biosynthetic process"/>
    <property type="evidence" value="ECO:0007669"/>
    <property type="project" value="TreeGrafter"/>
</dbReference>
<evidence type="ECO:0000259" key="6">
    <source>
        <dbReference type="Pfam" id="PF00724"/>
    </source>
</evidence>
<dbReference type="Gene3D" id="3.20.20.70">
    <property type="entry name" value="Aldolase class I"/>
    <property type="match status" value="2"/>
</dbReference>
<dbReference type="PANTHER" id="PTHR22893:SF112">
    <property type="entry name" value="12-OXOPHYTODIENOATE REDUCTASE 3"/>
    <property type="match status" value="1"/>
</dbReference>
<keyword evidence="7" id="KW-0560">Oxidoreductase</keyword>